<dbReference type="InterPro" id="IPR036397">
    <property type="entry name" value="RNaseH_sf"/>
</dbReference>
<dbReference type="EMBL" id="CAVLGL010000086">
    <property type="protein sequence ID" value="CAK1591418.1"/>
    <property type="molecule type" value="Genomic_DNA"/>
</dbReference>
<dbReference type="PANTHER" id="PTHR46060:SF1">
    <property type="entry name" value="MARINER MOS1 TRANSPOSASE-LIKE PROTEIN"/>
    <property type="match status" value="1"/>
</dbReference>
<dbReference type="Proteomes" id="UP001314205">
    <property type="component" value="Unassembled WGS sequence"/>
</dbReference>
<reference evidence="1 2" key="1">
    <citation type="submission" date="2023-11" db="EMBL/GenBank/DDBJ databases">
        <authorList>
            <person name="Hedman E."/>
            <person name="Englund M."/>
            <person name="Stromberg M."/>
            <person name="Nyberg Akerstrom W."/>
            <person name="Nylinder S."/>
            <person name="Jareborg N."/>
            <person name="Kallberg Y."/>
            <person name="Kronander E."/>
        </authorList>
    </citation>
    <scope>NUCLEOTIDE SEQUENCE [LARGE SCALE GENOMIC DNA]</scope>
</reference>
<name>A0AAV1L819_9NEOP</name>
<dbReference type="PANTHER" id="PTHR46060">
    <property type="entry name" value="MARINER MOS1 TRANSPOSASE-LIKE PROTEIN"/>
    <property type="match status" value="1"/>
</dbReference>
<proteinExistence type="predicted"/>
<accession>A0AAV1L819</accession>
<dbReference type="AlphaFoldDB" id="A0AAV1L819"/>
<organism evidence="1 2">
    <name type="scientific">Parnassius mnemosyne</name>
    <name type="common">clouded apollo</name>
    <dbReference type="NCBI Taxonomy" id="213953"/>
    <lineage>
        <taxon>Eukaryota</taxon>
        <taxon>Metazoa</taxon>
        <taxon>Ecdysozoa</taxon>
        <taxon>Arthropoda</taxon>
        <taxon>Hexapoda</taxon>
        <taxon>Insecta</taxon>
        <taxon>Pterygota</taxon>
        <taxon>Neoptera</taxon>
        <taxon>Endopterygota</taxon>
        <taxon>Lepidoptera</taxon>
        <taxon>Glossata</taxon>
        <taxon>Ditrysia</taxon>
        <taxon>Papilionoidea</taxon>
        <taxon>Papilionidae</taxon>
        <taxon>Parnassiinae</taxon>
        <taxon>Parnassini</taxon>
        <taxon>Parnassius</taxon>
        <taxon>Driopa</taxon>
    </lineage>
</organism>
<comment type="caution">
    <text evidence="1">The sequence shown here is derived from an EMBL/GenBank/DDBJ whole genome shotgun (WGS) entry which is preliminary data.</text>
</comment>
<evidence type="ECO:0000313" key="1">
    <source>
        <dbReference type="EMBL" id="CAK1591418.1"/>
    </source>
</evidence>
<sequence length="123" mass="14473">MENQRYRKGDYRKCYPDSAPGETTIRKGFAKFRTGHMSTDYDERSGRPKEAVTDENIKKIHKMILKDHLKRMLAGKKFKADEKVIAETEAYFEAKHKSHYKNGIEKLKDRYNQCIALDGHYVE</sequence>
<dbReference type="Gene3D" id="3.30.420.10">
    <property type="entry name" value="Ribonuclease H-like superfamily/Ribonuclease H"/>
    <property type="match status" value="1"/>
</dbReference>
<evidence type="ECO:0000313" key="2">
    <source>
        <dbReference type="Proteomes" id="UP001314205"/>
    </source>
</evidence>
<dbReference type="GO" id="GO:0003676">
    <property type="term" value="F:nucleic acid binding"/>
    <property type="evidence" value="ECO:0007669"/>
    <property type="project" value="InterPro"/>
</dbReference>
<protein>
    <submittedName>
        <fullName evidence="1">Uncharacterized protein</fullName>
    </submittedName>
</protein>
<dbReference type="InterPro" id="IPR052709">
    <property type="entry name" value="Transposase-MT_Hybrid"/>
</dbReference>
<keyword evidence="2" id="KW-1185">Reference proteome</keyword>
<gene>
    <name evidence="1" type="ORF">PARMNEM_LOCUS11666</name>
</gene>